<dbReference type="Proteomes" id="UP001560685">
    <property type="component" value="Unassembled WGS sequence"/>
</dbReference>
<comment type="caution">
    <text evidence="2">The sequence shown here is derived from an EMBL/GenBank/DDBJ whole genome shotgun (WGS) entry which is preliminary data.</text>
</comment>
<evidence type="ECO:0000313" key="2">
    <source>
        <dbReference type="EMBL" id="MEX6632797.1"/>
    </source>
</evidence>
<proteinExistence type="predicted"/>
<keyword evidence="3" id="KW-1185">Reference proteome</keyword>
<name>A0ABV3Z1Z1_9PROT</name>
<evidence type="ECO:0000313" key="3">
    <source>
        <dbReference type="Proteomes" id="UP001560685"/>
    </source>
</evidence>
<evidence type="ECO:0000256" key="1">
    <source>
        <dbReference type="SAM" id="Phobius"/>
    </source>
</evidence>
<protein>
    <submittedName>
        <fullName evidence="2">Uncharacterized protein</fullName>
    </submittedName>
</protein>
<keyword evidence="1" id="KW-0812">Transmembrane</keyword>
<feature type="transmembrane region" description="Helical" evidence="1">
    <location>
        <begin position="69"/>
        <end position="86"/>
    </location>
</feature>
<reference evidence="2 3" key="1">
    <citation type="submission" date="2024-05" db="EMBL/GenBank/DDBJ databases">
        <title>Three bacterial strains, DH-69, EH-24, and ECK-19 isolated from coastal sediments.</title>
        <authorList>
            <person name="Ye Y.-Q."/>
            <person name="Du Z.-J."/>
        </authorList>
    </citation>
    <scope>NUCLEOTIDE SEQUENCE [LARGE SCALE GENOMIC DNA]</scope>
    <source>
        <strain evidence="2 3">ECK-19</strain>
    </source>
</reference>
<accession>A0ABV3Z1Z1</accession>
<dbReference type="RefSeq" id="WP_369312729.1">
    <property type="nucleotide sequence ID" value="NZ_JBEHZE010000001.1"/>
</dbReference>
<keyword evidence="1" id="KW-0472">Membrane</keyword>
<sequence length="127" mass="14784">MRRIIQILAVIYVLNSLYMLIMPFDWYENTPGVSMLGPYNTHFVRDVGLVYLISAAGMFWGVRPRQVNVLIFASIWPALHAIYHFWMWVGRDFALDQVALVNLVGIQIPAWLTLFIAMRMRRSNLLP</sequence>
<dbReference type="EMBL" id="JBEHZE010000001">
    <property type="protein sequence ID" value="MEX6632797.1"/>
    <property type="molecule type" value="Genomic_DNA"/>
</dbReference>
<feature type="transmembrane region" description="Helical" evidence="1">
    <location>
        <begin position="44"/>
        <end position="62"/>
    </location>
</feature>
<organism evidence="2 3">
    <name type="scientific">Hyphococcus lacteus</name>
    <dbReference type="NCBI Taxonomy" id="3143536"/>
    <lineage>
        <taxon>Bacteria</taxon>
        <taxon>Pseudomonadati</taxon>
        <taxon>Pseudomonadota</taxon>
        <taxon>Alphaproteobacteria</taxon>
        <taxon>Parvularculales</taxon>
        <taxon>Parvularculaceae</taxon>
        <taxon>Hyphococcus</taxon>
    </lineage>
</organism>
<gene>
    <name evidence="2" type="ORF">ABFZ84_04480</name>
</gene>
<feature type="transmembrane region" description="Helical" evidence="1">
    <location>
        <begin position="7"/>
        <end position="24"/>
    </location>
</feature>
<feature type="transmembrane region" description="Helical" evidence="1">
    <location>
        <begin position="98"/>
        <end position="118"/>
    </location>
</feature>
<keyword evidence="1" id="KW-1133">Transmembrane helix</keyword>